<evidence type="ECO:0000313" key="1">
    <source>
        <dbReference type="EMBL" id="MEE2001666.1"/>
    </source>
</evidence>
<dbReference type="EC" id="2.1.-.-" evidence="1"/>
<dbReference type="Gene3D" id="3.40.50.150">
    <property type="entry name" value="Vaccinia Virus protein VP39"/>
    <property type="match status" value="1"/>
</dbReference>
<dbReference type="InterPro" id="IPR029063">
    <property type="entry name" value="SAM-dependent_MTases_sf"/>
</dbReference>
<protein>
    <submittedName>
        <fullName evidence="1">Class I SAM-dependent methyltransferase</fullName>
        <ecNumber evidence="1">2.1.-.-</ecNumber>
    </submittedName>
</protein>
<keyword evidence="1" id="KW-0489">Methyltransferase</keyword>
<name>A0ABU7J568_9GAMM</name>
<dbReference type="Proteomes" id="UP001336314">
    <property type="component" value="Unassembled WGS sequence"/>
</dbReference>
<sequence length="314" mass="35417">MIDTKASWDRYWAKGGASALPLSDEEQDQLGQFWQAQLLHNTPQTITSVVELAAGCGDLTTQLVRFFVTCQQEPALYAVDSSSQALQQLQNRFTHIAPLQADLAEVPLADSSQQLVASQFGIEYGGEAGFAEAGRLVAVDGVILLLVHHSDSEIFRQTARNNRMIRSMQDEQFFAKASHWFRVVQHDSATTENEMAAARNALMQALQHAQRLLQQTGLVSKQIRQFYQDCADMAARVHAYRLEELISWLEQMEAELLDSQKRGDAMQQVAMDYQQLDALCRAQWQSRQLEYHIQPFELAGKTLGWFVKANKKPA</sequence>
<accession>A0ABU7J568</accession>
<keyword evidence="1" id="KW-0808">Transferase</keyword>
<keyword evidence="2" id="KW-1185">Reference proteome</keyword>
<dbReference type="SUPFAM" id="SSF53335">
    <property type="entry name" value="S-adenosyl-L-methionine-dependent methyltransferases"/>
    <property type="match status" value="1"/>
</dbReference>
<dbReference type="RefSeq" id="WP_330128764.1">
    <property type="nucleotide sequence ID" value="NZ_JAUHLI010000008.1"/>
</dbReference>
<comment type="caution">
    <text evidence="1">The sequence shown here is derived from an EMBL/GenBank/DDBJ whole genome shotgun (WGS) entry which is preliminary data.</text>
</comment>
<dbReference type="GO" id="GO:0032259">
    <property type="term" value="P:methylation"/>
    <property type="evidence" value="ECO:0007669"/>
    <property type="project" value="UniProtKB-KW"/>
</dbReference>
<gene>
    <name evidence="1" type="ORF">QWY20_09395</name>
</gene>
<reference evidence="1 2" key="1">
    <citation type="submission" date="2023-07" db="EMBL/GenBank/DDBJ databases">
        <title>Alkalimonas sp., MEB108 novel, alkaliphilic bacterium isolated from Lonar Lake, India.</title>
        <authorList>
            <person name="Joshi A."/>
            <person name="Thite S."/>
        </authorList>
    </citation>
    <scope>NUCLEOTIDE SEQUENCE [LARGE SCALE GENOMIC DNA]</scope>
    <source>
        <strain evidence="1 2">MEB108</strain>
    </source>
</reference>
<dbReference type="GO" id="GO:0008168">
    <property type="term" value="F:methyltransferase activity"/>
    <property type="evidence" value="ECO:0007669"/>
    <property type="project" value="UniProtKB-KW"/>
</dbReference>
<organism evidence="1 2">
    <name type="scientific">Alkalimonas cellulosilytica</name>
    <dbReference type="NCBI Taxonomy" id="3058395"/>
    <lineage>
        <taxon>Bacteria</taxon>
        <taxon>Pseudomonadati</taxon>
        <taxon>Pseudomonadota</taxon>
        <taxon>Gammaproteobacteria</taxon>
        <taxon>Alkalimonas</taxon>
    </lineage>
</organism>
<proteinExistence type="predicted"/>
<dbReference type="EMBL" id="JAUHLI010000008">
    <property type="protein sequence ID" value="MEE2001666.1"/>
    <property type="molecule type" value="Genomic_DNA"/>
</dbReference>
<evidence type="ECO:0000313" key="2">
    <source>
        <dbReference type="Proteomes" id="UP001336314"/>
    </source>
</evidence>